<feature type="coiled-coil region" evidence="1">
    <location>
        <begin position="64"/>
        <end position="98"/>
    </location>
</feature>
<evidence type="ECO:0000313" key="3">
    <source>
        <dbReference type="Proteomes" id="UP001605036"/>
    </source>
</evidence>
<accession>A0ABD1ZE82</accession>
<proteinExistence type="predicted"/>
<reference evidence="2 3" key="1">
    <citation type="submission" date="2024-09" db="EMBL/GenBank/DDBJ databases">
        <title>Chromosome-scale assembly of Riccia fluitans.</title>
        <authorList>
            <person name="Paukszto L."/>
            <person name="Sawicki J."/>
            <person name="Karawczyk K."/>
            <person name="Piernik-Szablinska J."/>
            <person name="Szczecinska M."/>
            <person name="Mazdziarz M."/>
        </authorList>
    </citation>
    <scope>NUCLEOTIDE SEQUENCE [LARGE SCALE GENOMIC DNA]</scope>
    <source>
        <strain evidence="2">Rf_01</strain>
        <tissue evidence="2">Aerial parts of the thallus</tissue>
    </source>
</reference>
<name>A0ABD1ZE82_9MARC</name>
<protein>
    <submittedName>
        <fullName evidence="2">Uncharacterized protein</fullName>
    </submittedName>
</protein>
<organism evidence="2 3">
    <name type="scientific">Riccia fluitans</name>
    <dbReference type="NCBI Taxonomy" id="41844"/>
    <lineage>
        <taxon>Eukaryota</taxon>
        <taxon>Viridiplantae</taxon>
        <taxon>Streptophyta</taxon>
        <taxon>Embryophyta</taxon>
        <taxon>Marchantiophyta</taxon>
        <taxon>Marchantiopsida</taxon>
        <taxon>Marchantiidae</taxon>
        <taxon>Marchantiales</taxon>
        <taxon>Ricciaceae</taxon>
        <taxon>Riccia</taxon>
    </lineage>
</organism>
<gene>
    <name evidence="2" type="ORF">R1flu_017883</name>
</gene>
<dbReference type="AlphaFoldDB" id="A0ABD1ZE82"/>
<keyword evidence="3" id="KW-1185">Reference proteome</keyword>
<comment type="caution">
    <text evidence="2">The sequence shown here is derived from an EMBL/GenBank/DDBJ whole genome shotgun (WGS) entry which is preliminary data.</text>
</comment>
<dbReference type="Proteomes" id="UP001605036">
    <property type="component" value="Unassembled WGS sequence"/>
</dbReference>
<sequence length="104" mass="11792">MKQLQTVQLVIPGTTTLVAREKTPKATTLASPERPLANFQTLEGQSIAMETNTPTMILAERYQLDRLRADLDSSRQELETTRLEKERLENQVQELSAQLDQVQP</sequence>
<evidence type="ECO:0000313" key="2">
    <source>
        <dbReference type="EMBL" id="KAL2649755.1"/>
    </source>
</evidence>
<evidence type="ECO:0000256" key="1">
    <source>
        <dbReference type="SAM" id="Coils"/>
    </source>
</evidence>
<keyword evidence="1" id="KW-0175">Coiled coil</keyword>
<dbReference type="EMBL" id="JBHFFA010000001">
    <property type="protein sequence ID" value="KAL2649755.1"/>
    <property type="molecule type" value="Genomic_DNA"/>
</dbReference>